<protein>
    <submittedName>
        <fullName evidence="2">Multidrug resistance protein MdtC</fullName>
    </submittedName>
</protein>
<gene>
    <name evidence="2" type="primary">mdtC</name>
    <name evidence="2" type="ORF">Pla163_31200</name>
</gene>
<feature type="transmembrane region" description="Helical" evidence="1">
    <location>
        <begin position="512"/>
        <end position="531"/>
    </location>
</feature>
<dbReference type="Gene3D" id="3.30.70.1440">
    <property type="entry name" value="Multidrug efflux transporter AcrB pore domain"/>
    <property type="match status" value="1"/>
</dbReference>
<evidence type="ECO:0000313" key="2">
    <source>
        <dbReference type="EMBL" id="QDU85973.1"/>
    </source>
</evidence>
<keyword evidence="1" id="KW-0812">Transmembrane</keyword>
<dbReference type="EMBL" id="CP036290">
    <property type="protein sequence ID" value="QDU85973.1"/>
    <property type="molecule type" value="Genomic_DNA"/>
</dbReference>
<dbReference type="Proteomes" id="UP000319342">
    <property type="component" value="Chromosome"/>
</dbReference>
<keyword evidence="1" id="KW-0472">Membrane</keyword>
<dbReference type="Gene3D" id="1.20.1640.10">
    <property type="entry name" value="Multidrug efflux transporter AcrB transmembrane domain"/>
    <property type="match status" value="2"/>
</dbReference>
<organism evidence="2 3">
    <name type="scientific">Rohdeia mirabilis</name>
    <dbReference type="NCBI Taxonomy" id="2528008"/>
    <lineage>
        <taxon>Bacteria</taxon>
        <taxon>Pseudomonadati</taxon>
        <taxon>Planctomycetota</taxon>
        <taxon>Planctomycetia</taxon>
        <taxon>Planctomycetia incertae sedis</taxon>
        <taxon>Rohdeia</taxon>
    </lineage>
</organism>
<dbReference type="Pfam" id="PF00873">
    <property type="entry name" value="ACR_tran"/>
    <property type="match status" value="3"/>
</dbReference>
<evidence type="ECO:0000256" key="1">
    <source>
        <dbReference type="SAM" id="Phobius"/>
    </source>
</evidence>
<dbReference type="SUPFAM" id="SSF82693">
    <property type="entry name" value="Multidrug efflux transporter AcrB pore domain, PN1, PN2, PC1 and PC2 subdomains"/>
    <property type="match status" value="2"/>
</dbReference>
<dbReference type="Gene3D" id="3.30.70.1320">
    <property type="entry name" value="Multidrug efflux transporter AcrB pore domain like"/>
    <property type="match status" value="1"/>
</dbReference>
<dbReference type="PANTHER" id="PTHR32063">
    <property type="match status" value="1"/>
</dbReference>
<dbReference type="OrthoDB" id="9757876at2"/>
<feature type="transmembrane region" description="Helical" evidence="1">
    <location>
        <begin position="409"/>
        <end position="429"/>
    </location>
</feature>
<name>A0A518D3C0_9BACT</name>
<feature type="transmembrane region" description="Helical" evidence="1">
    <location>
        <begin position="1016"/>
        <end position="1040"/>
    </location>
</feature>
<proteinExistence type="predicted"/>
<keyword evidence="3" id="KW-1185">Reference proteome</keyword>
<dbReference type="InterPro" id="IPR027463">
    <property type="entry name" value="AcrB_DN_DC_subdom"/>
</dbReference>
<dbReference type="AlphaFoldDB" id="A0A518D3C0"/>
<feature type="transmembrane region" description="Helical" evidence="1">
    <location>
        <begin position="435"/>
        <end position="459"/>
    </location>
</feature>
<dbReference type="PANTHER" id="PTHR32063:SF0">
    <property type="entry name" value="SWARMING MOTILITY PROTEIN SWRC"/>
    <property type="match status" value="1"/>
</dbReference>
<dbReference type="GO" id="GO:0042910">
    <property type="term" value="F:xenobiotic transmembrane transporter activity"/>
    <property type="evidence" value="ECO:0007669"/>
    <property type="project" value="TreeGrafter"/>
</dbReference>
<evidence type="ECO:0000313" key="3">
    <source>
        <dbReference type="Proteomes" id="UP000319342"/>
    </source>
</evidence>
<feature type="transmembrane region" description="Helical" evidence="1">
    <location>
        <begin position="567"/>
        <end position="593"/>
    </location>
</feature>
<feature type="transmembrane region" description="Helical" evidence="1">
    <location>
        <begin position="632"/>
        <end position="652"/>
    </location>
</feature>
<dbReference type="RefSeq" id="WP_145190343.1">
    <property type="nucleotide sequence ID" value="NZ_CP036290.1"/>
</dbReference>
<sequence length="1152" mass="124715">MSDSNPPADASALRRDEAAENSFVVKRPVAITMLMLSMAVFGVVSFFKLRQNLLPEISYPTLTVRTSWDGAAPEDVEQRISVRISESLGTLKGLVRSSSTSRAGVSDILLEFDWGTQMSFAVQDVREKIDQVRLPDGVERPIILRYDPNLDPVLRIGLTSNRDLGDANEELIALRWIAENRIKRELESIGGVAAVQVRGGLEEELHVEVDPGELASRQLSLAQVSARLAQENINAAGGSLREGSTDYIVRTVNEFENLGEISNLALVRRGGATIRLADVAKITSTYKKREVTSRIDGRESVELAIFREAGADLVAVAEAVRLAVFGTPEQQASAAKMLEEGREPKTLMERNKTDYLAFNQRKELDATLLSDQSVFIRQAVADVRDSALIGAVLAIAVIWVFLRRLSATGIIAVAIPISIVVAFAPMYLGGVSLNIMSLGGLALGVGMLVDNAIVVLESITRCREEGDEYRTAAVRGVREVTGAVVASTLTTVCVFAPIVFVTGIAGQIFGDQALTVVSALTVSLIVAVLFIPMLASRRWLAGDEARAADPAEPAPPRGLTEGLSFRGFAALASCLVVLGRLVLVLLGLVAWVVGRIVGLAYVLGRVVTWPFAKVFELAWNALENSYPRALGLALRVNVVIILLAAVLGWDAWRRIPHLGVELLPEIHQGEFTAFVQLDVGNPLEETDVVMRAIGEQVRLLDGVAATALTVGVEEETLSQDIEGPHTARLSVRMDPDDHDEEAEQALVARVRELISRNPAVRTVDIRRPTLVALASPVAVEVRGHRLESLRDVSQDVLERLEARDDLRDVQTSMRPGFPEVRVTFDRDKALEYGLDLATVSKLVRDSVLGEIATRFTRGDERIDLRVMADEERLARLADVLDLVVNPEAAIGVPLRAVADVETVEGPAEIRRIGNSRAILVTASRAGFDLGGTADAVEGVLASMEVPSDVVVELGGQKREMDEATRSMLFALLLAIFLVYVVMATQFESLTQPLIVLLTVPLAAVGVIYTLDYVETPLSVVVFIGLILLAGIVVNNAIVLVDRINQNRTRLGPGHVREAVIEASRVRLRPILMTTATTVLGLLPLTGWLDGFPLVDRLVSGEGAELRRPMAIAVVSGLLSSTVLTLFVIPCVYTLFSLERRERPGGSSNGATA</sequence>
<dbReference type="Gene3D" id="3.30.70.1430">
    <property type="entry name" value="Multidrug efflux transporter AcrB pore domain"/>
    <property type="match status" value="2"/>
</dbReference>
<feature type="transmembrane region" description="Helical" evidence="1">
    <location>
        <begin position="29"/>
        <end position="47"/>
    </location>
</feature>
<feature type="transmembrane region" description="Helical" evidence="1">
    <location>
        <begin position="993"/>
        <end position="1010"/>
    </location>
</feature>
<feature type="transmembrane region" description="Helical" evidence="1">
    <location>
        <begin position="386"/>
        <end position="402"/>
    </location>
</feature>
<dbReference type="InterPro" id="IPR001036">
    <property type="entry name" value="Acrflvin-R"/>
</dbReference>
<reference evidence="2 3" key="1">
    <citation type="submission" date="2019-02" db="EMBL/GenBank/DDBJ databases">
        <title>Deep-cultivation of Planctomycetes and their phenomic and genomic characterization uncovers novel biology.</title>
        <authorList>
            <person name="Wiegand S."/>
            <person name="Jogler M."/>
            <person name="Boedeker C."/>
            <person name="Pinto D."/>
            <person name="Vollmers J."/>
            <person name="Rivas-Marin E."/>
            <person name="Kohn T."/>
            <person name="Peeters S.H."/>
            <person name="Heuer A."/>
            <person name="Rast P."/>
            <person name="Oberbeckmann S."/>
            <person name="Bunk B."/>
            <person name="Jeske O."/>
            <person name="Meyerdierks A."/>
            <person name="Storesund J.E."/>
            <person name="Kallscheuer N."/>
            <person name="Luecker S."/>
            <person name="Lage O.M."/>
            <person name="Pohl T."/>
            <person name="Merkel B.J."/>
            <person name="Hornburger P."/>
            <person name="Mueller R.-W."/>
            <person name="Bruemmer F."/>
            <person name="Labrenz M."/>
            <person name="Spormann A.M."/>
            <person name="Op den Camp H."/>
            <person name="Overmann J."/>
            <person name="Amann R."/>
            <person name="Jetten M.S.M."/>
            <person name="Mascher T."/>
            <person name="Medema M.H."/>
            <person name="Devos D.P."/>
            <person name="Kaster A.-K."/>
            <person name="Ovreas L."/>
            <person name="Rohde M."/>
            <person name="Galperin M.Y."/>
            <person name="Jogler C."/>
        </authorList>
    </citation>
    <scope>NUCLEOTIDE SEQUENCE [LARGE SCALE GENOMIC DNA]</scope>
    <source>
        <strain evidence="2 3">Pla163</strain>
    </source>
</reference>
<keyword evidence="1" id="KW-1133">Transmembrane helix</keyword>
<dbReference type="PRINTS" id="PR00702">
    <property type="entry name" value="ACRIFLAVINRP"/>
</dbReference>
<accession>A0A518D3C0</accession>
<dbReference type="Gene3D" id="3.30.2090.10">
    <property type="entry name" value="Multidrug efflux transporter AcrB TolC docking domain, DN and DC subdomains"/>
    <property type="match status" value="2"/>
</dbReference>
<feature type="transmembrane region" description="Helical" evidence="1">
    <location>
        <begin position="480"/>
        <end position="506"/>
    </location>
</feature>
<dbReference type="SUPFAM" id="SSF82866">
    <property type="entry name" value="Multidrug efflux transporter AcrB transmembrane domain"/>
    <property type="match status" value="2"/>
</dbReference>
<feature type="transmembrane region" description="Helical" evidence="1">
    <location>
        <begin position="967"/>
        <end position="986"/>
    </location>
</feature>
<dbReference type="SUPFAM" id="SSF82714">
    <property type="entry name" value="Multidrug efflux transporter AcrB TolC docking domain, DN and DC subdomains"/>
    <property type="match status" value="2"/>
</dbReference>
<feature type="transmembrane region" description="Helical" evidence="1">
    <location>
        <begin position="1108"/>
        <end position="1135"/>
    </location>
</feature>
<dbReference type="GO" id="GO:0005886">
    <property type="term" value="C:plasma membrane"/>
    <property type="evidence" value="ECO:0007669"/>
    <property type="project" value="TreeGrafter"/>
</dbReference>